<protein>
    <recommendedName>
        <fullName evidence="6">NAC domain-containing protein</fullName>
    </recommendedName>
</protein>
<dbReference type="AlphaFoldDB" id="A0AAV5EY87"/>
<evidence type="ECO:0000256" key="1">
    <source>
        <dbReference type="ARBA" id="ARBA00023015"/>
    </source>
</evidence>
<evidence type="ECO:0000256" key="2">
    <source>
        <dbReference type="ARBA" id="ARBA00023125"/>
    </source>
</evidence>
<keyword evidence="3" id="KW-0804">Transcription</keyword>
<dbReference type="GO" id="GO:0003677">
    <property type="term" value="F:DNA binding"/>
    <property type="evidence" value="ECO:0007669"/>
    <property type="project" value="UniProtKB-KW"/>
</dbReference>
<reference evidence="7" key="2">
    <citation type="submission" date="2021-12" db="EMBL/GenBank/DDBJ databases">
        <title>Resequencing data analysis of finger millet.</title>
        <authorList>
            <person name="Hatakeyama M."/>
            <person name="Aluri S."/>
            <person name="Balachadran M.T."/>
            <person name="Sivarajan S.R."/>
            <person name="Poveda L."/>
            <person name="Shimizu-Inatsugi R."/>
            <person name="Schlapbach R."/>
            <person name="Sreeman S.M."/>
            <person name="Shimizu K.K."/>
        </authorList>
    </citation>
    <scope>NUCLEOTIDE SEQUENCE</scope>
</reference>
<sequence length="430" mass="46207">MAPSLPAPMESVLHLGFRFEPTPHQAVTYYLPRLIAGEPMHPAIRAFIHTADIYASAPGALAAQFRPTPGKSDRFFFTTVERQRMRQGKDVRYVRVAGPGSWTFQRSDDVKDHQGGSGNVKVGEVRKLRYKYRNGGAATDWLMEEYSCACGGGGVKGAMVGDKERVFCRVYVSPNAAADSPARQESAAFFSAPPPPLPEPAVLTKKRPPPPPLEPAMMVVARKRTLPPPEPAVVTAPAMVRKRPPPLVIVKPTCPKRIRGAPISPIRPPSPAAAARMVPSPRPGTPQKMQLQQQQASLPKLSTVPRQLPPPRASAPVKQEPLAPRLAPAAGAFALSDDHNLRLSTGNNGAAAKAEDGFDDLYKELDKLPALVEAAGAGDDAAPPPPPEDDDFEDFVSDIEAKLETSQVLQVVASSSSGGVQTTEIFDFYC</sequence>
<dbReference type="InterPro" id="IPR036093">
    <property type="entry name" value="NAC_dom_sf"/>
</dbReference>
<evidence type="ECO:0000256" key="3">
    <source>
        <dbReference type="ARBA" id="ARBA00023163"/>
    </source>
</evidence>
<feature type="domain" description="NAC" evidence="6">
    <location>
        <begin position="13"/>
        <end position="173"/>
    </location>
</feature>
<evidence type="ECO:0000313" key="7">
    <source>
        <dbReference type="EMBL" id="GJN28379.1"/>
    </source>
</evidence>
<keyword evidence="1" id="KW-0805">Transcription regulation</keyword>
<dbReference type="GO" id="GO:0006355">
    <property type="term" value="P:regulation of DNA-templated transcription"/>
    <property type="evidence" value="ECO:0007669"/>
    <property type="project" value="InterPro"/>
</dbReference>
<dbReference type="PANTHER" id="PTHR31719">
    <property type="entry name" value="NAC TRANSCRIPTION FACTOR 56"/>
    <property type="match status" value="1"/>
</dbReference>
<proteinExistence type="predicted"/>
<reference evidence="7" key="1">
    <citation type="journal article" date="2018" name="DNA Res.">
        <title>Multiple hybrid de novo genome assembly of finger millet, an orphan allotetraploid crop.</title>
        <authorList>
            <person name="Hatakeyama M."/>
            <person name="Aluri S."/>
            <person name="Balachadran M.T."/>
            <person name="Sivarajan S.R."/>
            <person name="Patrignani A."/>
            <person name="Gruter S."/>
            <person name="Poveda L."/>
            <person name="Shimizu-Inatsugi R."/>
            <person name="Baeten J."/>
            <person name="Francoijs K.J."/>
            <person name="Nataraja K.N."/>
            <person name="Reddy Y.A.N."/>
            <person name="Phadnis S."/>
            <person name="Ravikumar R.L."/>
            <person name="Schlapbach R."/>
            <person name="Sreeman S.M."/>
            <person name="Shimizu K.K."/>
        </authorList>
    </citation>
    <scope>NUCLEOTIDE SEQUENCE</scope>
</reference>
<evidence type="ECO:0000259" key="6">
    <source>
        <dbReference type="PROSITE" id="PS51005"/>
    </source>
</evidence>
<dbReference type="PANTHER" id="PTHR31719:SF43">
    <property type="entry name" value="NAC TRANSCRIPTION FACTOR 56"/>
    <property type="match status" value="1"/>
</dbReference>
<keyword evidence="4" id="KW-0539">Nucleus</keyword>
<dbReference type="Gene3D" id="2.170.150.80">
    <property type="entry name" value="NAC domain"/>
    <property type="match status" value="1"/>
</dbReference>
<dbReference type="PROSITE" id="PS51005">
    <property type="entry name" value="NAC"/>
    <property type="match status" value="1"/>
</dbReference>
<organism evidence="7 8">
    <name type="scientific">Eleusine coracana subsp. coracana</name>
    <dbReference type="NCBI Taxonomy" id="191504"/>
    <lineage>
        <taxon>Eukaryota</taxon>
        <taxon>Viridiplantae</taxon>
        <taxon>Streptophyta</taxon>
        <taxon>Embryophyta</taxon>
        <taxon>Tracheophyta</taxon>
        <taxon>Spermatophyta</taxon>
        <taxon>Magnoliopsida</taxon>
        <taxon>Liliopsida</taxon>
        <taxon>Poales</taxon>
        <taxon>Poaceae</taxon>
        <taxon>PACMAD clade</taxon>
        <taxon>Chloridoideae</taxon>
        <taxon>Cynodonteae</taxon>
        <taxon>Eleusininae</taxon>
        <taxon>Eleusine</taxon>
    </lineage>
</organism>
<dbReference type="Proteomes" id="UP001054889">
    <property type="component" value="Unassembled WGS sequence"/>
</dbReference>
<feature type="region of interest" description="Disordered" evidence="5">
    <location>
        <begin position="259"/>
        <end position="297"/>
    </location>
</feature>
<accession>A0AAV5EY87</accession>
<dbReference type="Pfam" id="PF02365">
    <property type="entry name" value="NAM"/>
    <property type="match status" value="1"/>
</dbReference>
<keyword evidence="8" id="KW-1185">Reference proteome</keyword>
<evidence type="ECO:0000256" key="4">
    <source>
        <dbReference type="ARBA" id="ARBA00023242"/>
    </source>
</evidence>
<keyword evidence="2" id="KW-0238">DNA-binding</keyword>
<name>A0AAV5EY87_ELECO</name>
<dbReference type="EMBL" id="BQKI01000080">
    <property type="protein sequence ID" value="GJN28379.1"/>
    <property type="molecule type" value="Genomic_DNA"/>
</dbReference>
<dbReference type="InterPro" id="IPR003441">
    <property type="entry name" value="NAC-dom"/>
</dbReference>
<comment type="caution">
    <text evidence="7">The sequence shown here is derived from an EMBL/GenBank/DDBJ whole genome shotgun (WGS) entry which is preliminary data.</text>
</comment>
<evidence type="ECO:0000313" key="8">
    <source>
        <dbReference type="Proteomes" id="UP001054889"/>
    </source>
</evidence>
<gene>
    <name evidence="7" type="primary">gb16492</name>
    <name evidence="7" type="ORF">PR202_gb16492</name>
</gene>
<evidence type="ECO:0000256" key="5">
    <source>
        <dbReference type="SAM" id="MobiDB-lite"/>
    </source>
</evidence>
<dbReference type="SUPFAM" id="SSF101941">
    <property type="entry name" value="NAC domain"/>
    <property type="match status" value="1"/>
</dbReference>